<dbReference type="PANTHER" id="PTHR43479:SF11">
    <property type="entry name" value="ACREF_ENVCD OPERON REPRESSOR-RELATED"/>
    <property type="match status" value="1"/>
</dbReference>
<accession>A0A7R7EKG0</accession>
<dbReference type="Gene3D" id="1.10.357.10">
    <property type="entry name" value="Tetracycline Repressor, domain 2"/>
    <property type="match status" value="1"/>
</dbReference>
<protein>
    <submittedName>
        <fullName evidence="4">TetR family transcriptional regulator</fullName>
    </submittedName>
</protein>
<evidence type="ECO:0000313" key="4">
    <source>
        <dbReference type="EMBL" id="BCN30521.1"/>
    </source>
</evidence>
<dbReference type="GO" id="GO:0003677">
    <property type="term" value="F:DNA binding"/>
    <property type="evidence" value="ECO:0007669"/>
    <property type="project" value="UniProtKB-UniRule"/>
</dbReference>
<dbReference type="SUPFAM" id="SSF46689">
    <property type="entry name" value="Homeodomain-like"/>
    <property type="match status" value="1"/>
</dbReference>
<evidence type="ECO:0000256" key="1">
    <source>
        <dbReference type="ARBA" id="ARBA00023125"/>
    </source>
</evidence>
<dbReference type="PROSITE" id="PS50977">
    <property type="entry name" value="HTH_TETR_2"/>
    <property type="match status" value="1"/>
</dbReference>
<dbReference type="AlphaFoldDB" id="A0A7R7EKG0"/>
<dbReference type="Pfam" id="PF00440">
    <property type="entry name" value="TetR_N"/>
    <property type="match status" value="1"/>
</dbReference>
<keyword evidence="5" id="KW-1185">Reference proteome</keyword>
<dbReference type="PANTHER" id="PTHR43479">
    <property type="entry name" value="ACREF/ENVCD OPERON REPRESSOR-RELATED"/>
    <property type="match status" value="1"/>
</dbReference>
<feature type="domain" description="HTH tetR-type" evidence="3">
    <location>
        <begin position="12"/>
        <end position="72"/>
    </location>
</feature>
<evidence type="ECO:0000256" key="2">
    <source>
        <dbReference type="PROSITE-ProRule" id="PRU00335"/>
    </source>
</evidence>
<organism evidence="4 5">
    <name type="scientific">Anaeromicropila herbilytica</name>
    <dbReference type="NCBI Taxonomy" id="2785025"/>
    <lineage>
        <taxon>Bacteria</taxon>
        <taxon>Bacillati</taxon>
        <taxon>Bacillota</taxon>
        <taxon>Clostridia</taxon>
        <taxon>Lachnospirales</taxon>
        <taxon>Lachnospiraceae</taxon>
        <taxon>Anaeromicropila</taxon>
    </lineage>
</organism>
<name>A0A7R7EKG0_9FIRM</name>
<dbReference type="KEGG" id="ahb:bsdtb5_18160"/>
<dbReference type="InterPro" id="IPR009057">
    <property type="entry name" value="Homeodomain-like_sf"/>
</dbReference>
<evidence type="ECO:0000313" key="5">
    <source>
        <dbReference type="Proteomes" id="UP000595897"/>
    </source>
</evidence>
<feature type="DNA-binding region" description="H-T-H motif" evidence="2">
    <location>
        <begin position="35"/>
        <end position="54"/>
    </location>
</feature>
<dbReference type="PRINTS" id="PR00455">
    <property type="entry name" value="HTHTETR"/>
</dbReference>
<dbReference type="RefSeq" id="WP_271715732.1">
    <property type="nucleotide sequence ID" value="NZ_AP024169.1"/>
</dbReference>
<reference evidence="4 5" key="1">
    <citation type="submission" date="2020-11" db="EMBL/GenBank/DDBJ databases">
        <title>Draft genome sequencing of a Lachnospiraceae strain isolated from anoxic soil subjected to BSD treatment.</title>
        <authorList>
            <person name="Uek A."/>
            <person name="Tonouchi A."/>
        </authorList>
    </citation>
    <scope>NUCLEOTIDE SEQUENCE [LARGE SCALE GENOMIC DNA]</scope>
    <source>
        <strain evidence="4 5">TB5</strain>
    </source>
</reference>
<sequence>MTVKNRREREKEEMRELILSTASDLIAIEGLEKLSIRKIASEIEYAPSVIYHYFKDKEEILNIIMQRGYSKITSAVGNALVEPDSPEEKLKKITREYIEVALSMPDQFLVVQLNGSPEVLKHTGFLFQGASKEKPALATLYECLKELYQDKEVEEDTIELTAQIIAASTLGLIIKLIKEKDISDEQRERLINFYTNEIVLRVVVSIK</sequence>
<dbReference type="InterPro" id="IPR001647">
    <property type="entry name" value="HTH_TetR"/>
</dbReference>
<dbReference type="InterPro" id="IPR050624">
    <property type="entry name" value="HTH-type_Tx_Regulator"/>
</dbReference>
<dbReference type="EMBL" id="AP024169">
    <property type="protein sequence ID" value="BCN30521.1"/>
    <property type="molecule type" value="Genomic_DNA"/>
</dbReference>
<gene>
    <name evidence="4" type="ORF">bsdtb5_18160</name>
</gene>
<dbReference type="Proteomes" id="UP000595897">
    <property type="component" value="Chromosome"/>
</dbReference>
<proteinExistence type="predicted"/>
<keyword evidence="1 2" id="KW-0238">DNA-binding</keyword>
<evidence type="ECO:0000259" key="3">
    <source>
        <dbReference type="PROSITE" id="PS50977"/>
    </source>
</evidence>